<reference evidence="2 3" key="1">
    <citation type="journal article" date="2017" name="Infect. Genet. Evol.">
        <title>The new phylogeny of the genus Mycobacterium: The old and the news.</title>
        <authorList>
            <person name="Tortoli E."/>
            <person name="Fedrizzi T."/>
            <person name="Meehan C.J."/>
            <person name="Trovato A."/>
            <person name="Grottola A."/>
            <person name="Giacobazzi E."/>
            <person name="Serpini G.F."/>
            <person name="Tagliazucchi S."/>
            <person name="Fabio A."/>
            <person name="Bettua C."/>
            <person name="Bertorelli R."/>
            <person name="Frascaro F."/>
            <person name="De Sanctis V."/>
            <person name="Pecorari M."/>
            <person name="Jousson O."/>
            <person name="Segata N."/>
            <person name="Cirillo D.M."/>
        </authorList>
    </citation>
    <scope>NUCLEOTIDE SEQUENCE [LARGE SCALE GENOMIC DNA]</scope>
    <source>
        <strain evidence="2 3">NCTC 12882</strain>
    </source>
</reference>
<name>A0A2G5PK64_MYCCE</name>
<evidence type="ECO:0000313" key="3">
    <source>
        <dbReference type="Proteomes" id="UP000230971"/>
    </source>
</evidence>
<gene>
    <name evidence="2" type="ORF">CQY23_12295</name>
</gene>
<feature type="domain" description="AB hydrolase-1" evidence="1">
    <location>
        <begin position="63"/>
        <end position="309"/>
    </location>
</feature>
<proteinExistence type="predicted"/>
<dbReference type="InterPro" id="IPR029058">
    <property type="entry name" value="AB_hydrolase_fold"/>
</dbReference>
<organism evidence="2 3">
    <name type="scientific">Mycobacterium celatum</name>
    <dbReference type="NCBI Taxonomy" id="28045"/>
    <lineage>
        <taxon>Bacteria</taxon>
        <taxon>Bacillati</taxon>
        <taxon>Actinomycetota</taxon>
        <taxon>Actinomycetes</taxon>
        <taxon>Mycobacteriales</taxon>
        <taxon>Mycobacteriaceae</taxon>
        <taxon>Mycobacterium</taxon>
    </lineage>
</organism>
<dbReference type="GO" id="GO:0016787">
    <property type="term" value="F:hydrolase activity"/>
    <property type="evidence" value="ECO:0007669"/>
    <property type="project" value="UniProtKB-KW"/>
</dbReference>
<dbReference type="Proteomes" id="UP000230971">
    <property type="component" value="Unassembled WGS sequence"/>
</dbReference>
<dbReference type="OrthoDB" id="5524362at2"/>
<keyword evidence="2" id="KW-0378">Hydrolase</keyword>
<dbReference type="AlphaFoldDB" id="A0A2G5PK64"/>
<evidence type="ECO:0000313" key="2">
    <source>
        <dbReference type="EMBL" id="PIB78699.1"/>
    </source>
</evidence>
<sequence length="346" mass="37323">MERTRRIWRRGHASAGWYRQRVSRPCARPAVNDLRLDVSAAVGETASLAATYYPAGTPNPTVLVCLPGGTYNRAYWHLDVPGYPGYNFAEYVARHGYSVVAIDPLGTGDSTRPARDIALADIAVALNCAVAQLPEITCSTVPSIAVAHSLGGYLAILQQTTSACYAALAILGCTNQHVAPLNLDPEFIAAAATPQGRAALIDQFADMLPEPYMETSRDWLQSWFHLPDVPPAVVTADNLTTISVAPRCFSAAAIPGVTSIEAGLVDVPVFLGYGAVDVSPDPRAEAQFYRRSPDVTTVVVPGSAHCHNMASTRHQLWRRLLDWTAEQLGRPPPMRAARRPEEKPGS</sequence>
<dbReference type="EMBL" id="PDKV01000013">
    <property type="protein sequence ID" value="PIB78699.1"/>
    <property type="molecule type" value="Genomic_DNA"/>
</dbReference>
<dbReference type="InterPro" id="IPR000073">
    <property type="entry name" value="AB_hydrolase_1"/>
</dbReference>
<accession>A0A2G5PK64</accession>
<dbReference type="SUPFAM" id="SSF53474">
    <property type="entry name" value="alpha/beta-Hydrolases"/>
    <property type="match status" value="1"/>
</dbReference>
<dbReference type="Pfam" id="PF12697">
    <property type="entry name" value="Abhydrolase_6"/>
    <property type="match status" value="1"/>
</dbReference>
<dbReference type="Gene3D" id="3.40.50.1820">
    <property type="entry name" value="alpha/beta hydrolase"/>
    <property type="match status" value="1"/>
</dbReference>
<evidence type="ECO:0000259" key="1">
    <source>
        <dbReference type="Pfam" id="PF12697"/>
    </source>
</evidence>
<protein>
    <submittedName>
        <fullName evidence="2">Alpha/beta hydrolase</fullName>
    </submittedName>
</protein>
<comment type="caution">
    <text evidence="2">The sequence shown here is derived from an EMBL/GenBank/DDBJ whole genome shotgun (WGS) entry which is preliminary data.</text>
</comment>